<gene>
    <name evidence="1" type="ORF">RAMLITH_03185</name>
</gene>
<evidence type="ECO:0000313" key="2">
    <source>
        <dbReference type="Proteomes" id="UP000521868"/>
    </source>
</evidence>
<keyword evidence="2" id="KW-1185">Reference proteome</keyword>
<dbReference type="EMBL" id="VTOX01000001">
    <property type="protein sequence ID" value="NKE64813.1"/>
    <property type="molecule type" value="Genomic_DNA"/>
</dbReference>
<proteinExistence type="predicted"/>
<dbReference type="Proteomes" id="UP000521868">
    <property type="component" value="Unassembled WGS sequence"/>
</dbReference>
<name>A0A7X6DCW6_9BURK</name>
<reference evidence="1 2" key="1">
    <citation type="journal article" date="2020" name="Nature">
        <title>Bacterial chemolithoautotrophy via manganese oxidation.</title>
        <authorList>
            <person name="Yu H."/>
            <person name="Leadbetter J.R."/>
        </authorList>
    </citation>
    <scope>NUCLEOTIDE SEQUENCE [LARGE SCALE GENOMIC DNA]</scope>
    <source>
        <strain evidence="1 2">RBP-1</strain>
    </source>
</reference>
<protein>
    <submittedName>
        <fullName evidence="1">Uncharacterized protein</fullName>
    </submittedName>
</protein>
<dbReference type="AlphaFoldDB" id="A0A7X6DCW6"/>
<accession>A0A7X6DCW6</accession>
<organism evidence="1 2">
    <name type="scientific">Ramlibacter lithotrophicus</name>
    <dbReference type="NCBI Taxonomy" id="2606681"/>
    <lineage>
        <taxon>Bacteria</taxon>
        <taxon>Pseudomonadati</taxon>
        <taxon>Pseudomonadota</taxon>
        <taxon>Betaproteobacteria</taxon>
        <taxon>Burkholderiales</taxon>
        <taxon>Comamonadaceae</taxon>
        <taxon>Ramlibacter</taxon>
    </lineage>
</organism>
<evidence type="ECO:0000313" key="1">
    <source>
        <dbReference type="EMBL" id="NKE64813.1"/>
    </source>
</evidence>
<dbReference type="RefSeq" id="WP_168105870.1">
    <property type="nucleotide sequence ID" value="NZ_VTOX01000001.1"/>
</dbReference>
<sequence>MSDDIILSIQTTDSRMGAEAGGRHDPFYVNLVISDPEVILAASEYAEGRPRTDFLLTALKIGVLSLRAARGVVDGEMVRKEGEHLMEQLGERLNGWRKVFEERVAGSLSHYFDPKQGTFVERVERLVHADGDLANVMKLQVQSAEQNLAKVFEQFIGENSQLLKVLDPSGENQLVQTMQRTLDGVIQSQNAAILQQFSLDNKGGALTRFLGELEAKHGNLNTALSKNMADVVSEFSLDRPDSALSRLVQRVETAQRSLTSELSLDNESSALSRLQKMLEDNHKEQVAMANRLSESLNVAIGQLQARREEAARSTRHGLEFEVSVGDQLRAICEAAGDVVRDCGTSTGLIPNKKVGDFVVTIGPEKAAANAKIVIEAKESASYDLAATLEEADVARRNRGAGVCVFVHSDKTAQAGIPVFSRYGHDIVVRWHADDPGTDVWLKAALMVATAMSVRAATHDKQDAASFQVVDNAIARMRKQIEGFEVIRTSANTSSNAAGKILERARIMEESLLSQVEALCSEVAKLKARQDQES</sequence>
<comment type="caution">
    <text evidence="1">The sequence shown here is derived from an EMBL/GenBank/DDBJ whole genome shotgun (WGS) entry which is preliminary data.</text>
</comment>